<dbReference type="PROSITE" id="PS00067">
    <property type="entry name" value="3HCDH"/>
    <property type="match status" value="1"/>
</dbReference>
<evidence type="ECO:0000256" key="12">
    <source>
        <dbReference type="ARBA" id="ARBA00049556"/>
    </source>
</evidence>
<proteinExistence type="inferred from homology"/>
<gene>
    <name evidence="16" type="ORF">L9S41_05780</name>
</gene>
<dbReference type="SUPFAM" id="SSF48179">
    <property type="entry name" value="6-phosphogluconate dehydrogenase C-terminal domain-like"/>
    <property type="match status" value="2"/>
</dbReference>
<feature type="domain" description="3-hydroxyacyl-CoA dehydrogenase C-terminal" evidence="14">
    <location>
        <begin position="496"/>
        <end position="588"/>
    </location>
</feature>
<keyword evidence="8" id="KW-0520">NAD</keyword>
<organism evidence="16 17">
    <name type="scientific">Geoalkalibacter halelectricus</name>
    <dbReference type="NCBI Taxonomy" id="2847045"/>
    <lineage>
        <taxon>Bacteria</taxon>
        <taxon>Pseudomonadati</taxon>
        <taxon>Thermodesulfobacteriota</taxon>
        <taxon>Desulfuromonadia</taxon>
        <taxon>Desulfuromonadales</taxon>
        <taxon>Geoalkalibacteraceae</taxon>
        <taxon>Geoalkalibacter</taxon>
    </lineage>
</organism>
<dbReference type="SUPFAM" id="SSF52096">
    <property type="entry name" value="ClpP/crotonase"/>
    <property type="match status" value="1"/>
</dbReference>
<dbReference type="Pfam" id="PF02737">
    <property type="entry name" value="3HCDH_N"/>
    <property type="match status" value="1"/>
</dbReference>
<evidence type="ECO:0000256" key="13">
    <source>
        <dbReference type="RuleBase" id="RU003707"/>
    </source>
</evidence>
<accession>A0ABY5ZP40</accession>
<dbReference type="InterPro" id="IPR008927">
    <property type="entry name" value="6-PGluconate_DH-like_C_sf"/>
</dbReference>
<evidence type="ECO:0000256" key="6">
    <source>
        <dbReference type="ARBA" id="ARBA00022963"/>
    </source>
</evidence>
<comment type="similarity">
    <text evidence="2">In the central section; belongs to the 3-hydroxyacyl-CoA dehydrogenase family.</text>
</comment>
<evidence type="ECO:0000259" key="15">
    <source>
        <dbReference type="Pfam" id="PF02737"/>
    </source>
</evidence>
<dbReference type="InterPro" id="IPR018376">
    <property type="entry name" value="Enoyl-CoA_hyd/isom_CS"/>
</dbReference>
<evidence type="ECO:0000256" key="9">
    <source>
        <dbReference type="ARBA" id="ARBA00023098"/>
    </source>
</evidence>
<evidence type="ECO:0000256" key="1">
    <source>
        <dbReference type="ARBA" id="ARBA00005005"/>
    </source>
</evidence>
<dbReference type="Gene3D" id="3.40.50.720">
    <property type="entry name" value="NAD(P)-binding Rossmann-like Domain"/>
    <property type="match status" value="1"/>
</dbReference>
<evidence type="ECO:0000256" key="7">
    <source>
        <dbReference type="ARBA" id="ARBA00023002"/>
    </source>
</evidence>
<evidence type="ECO:0000256" key="5">
    <source>
        <dbReference type="ARBA" id="ARBA00022832"/>
    </source>
</evidence>
<dbReference type="Gene3D" id="3.90.226.10">
    <property type="entry name" value="2-enoyl-CoA Hydratase, Chain A, domain 1"/>
    <property type="match status" value="1"/>
</dbReference>
<dbReference type="Proteomes" id="UP001060414">
    <property type="component" value="Chromosome"/>
</dbReference>
<keyword evidence="6" id="KW-0442">Lipid degradation</keyword>
<keyword evidence="10" id="KW-0456">Lyase</keyword>
<reference evidence="16" key="1">
    <citation type="journal article" date="2022" name="Environ. Microbiol.">
        <title>Geoalkalibacter halelectricus SAP #1 sp. nov. possessing extracellular electron transfer and mineral#reducing capabilities from a haloalkaline environment.</title>
        <authorList>
            <person name="Yadav S."/>
            <person name="Singh R."/>
            <person name="Sundharam S.S."/>
            <person name="Chaudhary S."/>
            <person name="Krishnamurthi S."/>
            <person name="Patil S.A."/>
        </authorList>
    </citation>
    <scope>NUCLEOTIDE SEQUENCE</scope>
    <source>
        <strain evidence="16">SAP-1</strain>
    </source>
</reference>
<keyword evidence="11" id="KW-0511">Multifunctional enzyme</keyword>
<evidence type="ECO:0000313" key="17">
    <source>
        <dbReference type="Proteomes" id="UP001060414"/>
    </source>
</evidence>
<comment type="similarity">
    <text evidence="13">Belongs to the enoyl-CoA hydratase/isomerase family.</text>
</comment>
<dbReference type="InterPro" id="IPR036291">
    <property type="entry name" value="NAD(P)-bd_dom_sf"/>
</dbReference>
<keyword evidence="17" id="KW-1185">Reference proteome</keyword>
<dbReference type="Pfam" id="PF00725">
    <property type="entry name" value="3HCDH"/>
    <property type="match status" value="2"/>
</dbReference>
<dbReference type="CDD" id="cd06558">
    <property type="entry name" value="crotonase-like"/>
    <property type="match status" value="1"/>
</dbReference>
<evidence type="ECO:0000256" key="11">
    <source>
        <dbReference type="ARBA" id="ARBA00023268"/>
    </source>
</evidence>
<dbReference type="Gene3D" id="1.10.1040.50">
    <property type="match status" value="1"/>
</dbReference>
<keyword evidence="7" id="KW-0560">Oxidoreductase</keyword>
<dbReference type="RefSeq" id="WP_260749278.1">
    <property type="nucleotide sequence ID" value="NZ_CP092109.1"/>
</dbReference>
<evidence type="ECO:0000313" key="16">
    <source>
        <dbReference type="EMBL" id="UWZ80912.1"/>
    </source>
</evidence>
<dbReference type="PROSITE" id="PS00166">
    <property type="entry name" value="ENOYL_COA_HYDRATASE"/>
    <property type="match status" value="1"/>
</dbReference>
<feature type="domain" description="3-hydroxyacyl-CoA dehydrogenase C-terminal" evidence="14">
    <location>
        <begin position="619"/>
        <end position="695"/>
    </location>
</feature>
<evidence type="ECO:0000256" key="10">
    <source>
        <dbReference type="ARBA" id="ARBA00023239"/>
    </source>
</evidence>
<dbReference type="PANTHER" id="PTHR43612:SF3">
    <property type="entry name" value="TRIFUNCTIONAL ENZYME SUBUNIT ALPHA, MITOCHONDRIAL"/>
    <property type="match status" value="1"/>
</dbReference>
<dbReference type="Pfam" id="PF00378">
    <property type="entry name" value="ECH_1"/>
    <property type="match status" value="1"/>
</dbReference>
<evidence type="ECO:0000256" key="2">
    <source>
        <dbReference type="ARBA" id="ARBA00007005"/>
    </source>
</evidence>
<name>A0ABY5ZP40_9BACT</name>
<dbReference type="SUPFAM" id="SSF51735">
    <property type="entry name" value="NAD(P)-binding Rossmann-fold domains"/>
    <property type="match status" value="1"/>
</dbReference>
<evidence type="ECO:0000256" key="3">
    <source>
        <dbReference type="ARBA" id="ARBA00008750"/>
    </source>
</evidence>
<feature type="domain" description="3-hydroxyacyl-CoA dehydrogenase NAD binding" evidence="15">
    <location>
        <begin position="316"/>
        <end position="493"/>
    </location>
</feature>
<dbReference type="InterPro" id="IPR029045">
    <property type="entry name" value="ClpP/crotonase-like_dom_sf"/>
</dbReference>
<dbReference type="InterPro" id="IPR001753">
    <property type="entry name" value="Enoyl-CoA_hydra/iso"/>
</dbReference>
<comment type="similarity">
    <text evidence="3">In the N-terminal section; belongs to the enoyl-CoA hydratase/isomerase family.</text>
</comment>
<dbReference type="InterPro" id="IPR050136">
    <property type="entry name" value="FA_oxidation_alpha_subunit"/>
</dbReference>
<dbReference type="EC" id="4.2.1.17" evidence="4"/>
<dbReference type="InterPro" id="IPR006176">
    <property type="entry name" value="3-OHacyl-CoA_DH_NAD-bd"/>
</dbReference>
<comment type="pathway">
    <text evidence="1">Lipid metabolism; fatty acid beta-oxidation.</text>
</comment>
<dbReference type="EMBL" id="CP092109">
    <property type="protein sequence ID" value="UWZ80912.1"/>
    <property type="molecule type" value="Genomic_DNA"/>
</dbReference>
<evidence type="ECO:0000256" key="4">
    <source>
        <dbReference type="ARBA" id="ARBA00012076"/>
    </source>
</evidence>
<dbReference type="InterPro" id="IPR006108">
    <property type="entry name" value="3HC_DH_C"/>
</dbReference>
<dbReference type="InterPro" id="IPR006180">
    <property type="entry name" value="3-OHacyl-CoA_DH_CS"/>
</dbReference>
<protein>
    <recommendedName>
        <fullName evidence="4">enoyl-CoA hydratase</fullName>
        <ecNumber evidence="4">4.2.1.17</ecNumber>
    </recommendedName>
</protein>
<evidence type="ECO:0000259" key="14">
    <source>
        <dbReference type="Pfam" id="PF00725"/>
    </source>
</evidence>
<keyword evidence="5" id="KW-0276">Fatty acid metabolism</keyword>
<dbReference type="PANTHER" id="PTHR43612">
    <property type="entry name" value="TRIFUNCTIONAL ENZYME SUBUNIT ALPHA"/>
    <property type="match status" value="1"/>
</dbReference>
<evidence type="ECO:0000256" key="8">
    <source>
        <dbReference type="ARBA" id="ARBA00023027"/>
    </source>
</evidence>
<sequence length="702" mass="76289">MGEFVSYTLSDGIARVAIDAGDSRVNILNGEFLAELEETAGHLNSDNRVRAVVVVSEKKAGFIAGADIRQIAAVTEAAEGERLAREGQRIFETWARLPIPVVAAVHGHCLGGGTEFILACHYRVVSETASIALPEIKLGLFPGFGGTQRLPRLISLEKSLEMILTGRTVSGIEALNLGLADECAPGQDLDQAAESLARQAVRDPRDILKKRRRKSSGLRHWLLEKNPFGRALLFHQAEKRIRARSGSHYPAPYQALEVVRAGLRETLETGLEIEARELGKILLTPVCKNLIRVFELNQRAKKAPGLDAEPLAIERVAVIGGGVMGRGIAGLFAQRGMVVVIRDLQQEIVDQALAQIRAGFERQAAKRHQTAEAVAEKMARLWGTTLAEDLTGSDLVIEAVVEKIPVKQKVLAELEPLLSEKALFVTNTSALSVSELQKSAQRPANIGGLHFFNPAEKMPLVEVIRGADTSEQTLATLFAAALNLGKTPIVVADRPGFLVNRLLMAFLNEACLIVESGVDWLSLDVRATSFGLPMGPFRLLDEVGLDIAADVGATLSGAFAYVEKSSLLERAAGHRHLGRKAGRGFYRYQNDHEIGRNQDLADHLGLPVDSRSARRADLRRMLLLMVNEAARCLEEGVVGAPEDVDTGMIFGTGFPPFLGGPCRWADSLGLPTLVAELENLAAEHGSRFAPADWLRNRERFYG</sequence>
<keyword evidence="9" id="KW-0443">Lipid metabolism</keyword>
<comment type="catalytic activity">
    <reaction evidence="12">
        <text>a (3S)-3-hydroxyacyl-CoA + NAD(+) = a 3-oxoacyl-CoA + NADH + H(+)</text>
        <dbReference type="Rhea" id="RHEA:22432"/>
        <dbReference type="ChEBI" id="CHEBI:15378"/>
        <dbReference type="ChEBI" id="CHEBI:57318"/>
        <dbReference type="ChEBI" id="CHEBI:57540"/>
        <dbReference type="ChEBI" id="CHEBI:57945"/>
        <dbReference type="ChEBI" id="CHEBI:90726"/>
        <dbReference type="EC" id="1.1.1.35"/>
    </reaction>
</comment>